<organism evidence="1 2">
    <name type="scientific">Lecanicillium saksenae</name>
    <dbReference type="NCBI Taxonomy" id="468837"/>
    <lineage>
        <taxon>Eukaryota</taxon>
        <taxon>Fungi</taxon>
        <taxon>Dikarya</taxon>
        <taxon>Ascomycota</taxon>
        <taxon>Pezizomycotina</taxon>
        <taxon>Sordariomycetes</taxon>
        <taxon>Hypocreomycetidae</taxon>
        <taxon>Hypocreales</taxon>
        <taxon>Cordycipitaceae</taxon>
        <taxon>Lecanicillium</taxon>
    </lineage>
</organism>
<accession>A0ACC1QV95</accession>
<comment type="caution">
    <text evidence="1">The sequence shown here is derived from an EMBL/GenBank/DDBJ whole genome shotgun (WGS) entry which is preliminary data.</text>
</comment>
<sequence length="104" mass="11418">MLQLLAWPLVVLATTALAASADDLGSVLQKQHNLTTFYGLIKNNSDVLLQLPSYDGVTICAPSDKAFENIPYTSLNGVWDPEDKVQTTAFLHSRRGRRTSSPRS</sequence>
<proteinExistence type="predicted"/>
<evidence type="ECO:0000313" key="1">
    <source>
        <dbReference type="EMBL" id="KAJ3493792.1"/>
    </source>
</evidence>
<evidence type="ECO:0000313" key="2">
    <source>
        <dbReference type="Proteomes" id="UP001148737"/>
    </source>
</evidence>
<dbReference type="EMBL" id="JANAKD010000450">
    <property type="protein sequence ID" value="KAJ3493792.1"/>
    <property type="molecule type" value="Genomic_DNA"/>
</dbReference>
<gene>
    <name evidence="1" type="ORF">NLG97_g4508</name>
</gene>
<name>A0ACC1QV95_9HYPO</name>
<protein>
    <submittedName>
        <fullName evidence="1">Uncharacterized protein</fullName>
    </submittedName>
</protein>
<reference evidence="1" key="1">
    <citation type="submission" date="2022-07" db="EMBL/GenBank/DDBJ databases">
        <title>Genome Sequence of Lecanicillium saksenae.</title>
        <authorList>
            <person name="Buettner E."/>
        </authorList>
    </citation>
    <scope>NUCLEOTIDE SEQUENCE</scope>
    <source>
        <strain evidence="1">VT-O1</strain>
    </source>
</reference>
<keyword evidence="2" id="KW-1185">Reference proteome</keyword>
<dbReference type="Proteomes" id="UP001148737">
    <property type="component" value="Unassembled WGS sequence"/>
</dbReference>